<feature type="region of interest" description="Disordered" evidence="1">
    <location>
        <begin position="1"/>
        <end position="74"/>
    </location>
</feature>
<dbReference type="AlphaFoldDB" id="A0AAD6S8N9"/>
<reference evidence="2" key="1">
    <citation type="submission" date="2023-03" db="EMBL/GenBank/DDBJ databases">
        <title>Massive genome expansion in bonnet fungi (Mycena s.s.) driven by repeated elements and novel gene families across ecological guilds.</title>
        <authorList>
            <consortium name="Lawrence Berkeley National Laboratory"/>
            <person name="Harder C.B."/>
            <person name="Miyauchi S."/>
            <person name="Viragh M."/>
            <person name="Kuo A."/>
            <person name="Thoen E."/>
            <person name="Andreopoulos B."/>
            <person name="Lu D."/>
            <person name="Skrede I."/>
            <person name="Drula E."/>
            <person name="Henrissat B."/>
            <person name="Morin E."/>
            <person name="Kohler A."/>
            <person name="Barry K."/>
            <person name="LaButti K."/>
            <person name="Morin E."/>
            <person name="Salamov A."/>
            <person name="Lipzen A."/>
            <person name="Mereny Z."/>
            <person name="Hegedus B."/>
            <person name="Baldrian P."/>
            <person name="Stursova M."/>
            <person name="Weitz H."/>
            <person name="Taylor A."/>
            <person name="Grigoriev I.V."/>
            <person name="Nagy L.G."/>
            <person name="Martin F."/>
            <person name="Kauserud H."/>
        </authorList>
    </citation>
    <scope>NUCLEOTIDE SEQUENCE</scope>
    <source>
        <strain evidence="2">CBHHK200</strain>
    </source>
</reference>
<evidence type="ECO:0000256" key="1">
    <source>
        <dbReference type="SAM" id="MobiDB-lite"/>
    </source>
</evidence>
<protein>
    <submittedName>
        <fullName evidence="2">Uncharacterized protein</fullName>
    </submittedName>
</protein>
<accession>A0AAD6S8N9</accession>
<comment type="caution">
    <text evidence="2">The sequence shown here is derived from an EMBL/GenBank/DDBJ whole genome shotgun (WGS) entry which is preliminary data.</text>
</comment>
<name>A0AAD6S8N9_9AGAR</name>
<dbReference type="Proteomes" id="UP001218188">
    <property type="component" value="Unassembled WGS sequence"/>
</dbReference>
<evidence type="ECO:0000313" key="2">
    <source>
        <dbReference type="EMBL" id="KAJ7021192.1"/>
    </source>
</evidence>
<sequence>MKEKLGSPPHPRLPNYTAHPRQWKFRVKSAPGPPPNPPPKPFPNPLPPPPERPKRSQNRSSSFTPPESNGCHWEFQGEANAHGVREGAGLQPSARPSAGGFKTCVKFKWSSGTVPRFNLSNYRIVGENHIRNQSKKSHAVRWTRVPERTKKRKVGTKLRYTPHPNQRASVGTARGVKVHTLTVHCNDPPQPERARIHSLNYSRWYIVTISCGPQRWTWLTFGTKTSSKKGARPKPNVDRDVMAGHRFFAVAWRGVACRSGSAGVSRRGVESKPVFKRLNEIPQSLPGIQFQVSGNSLTSTGQRISRRHTTARCCTALHGAARHCTAQVHGGVHCRAVPCTAVAGAMHRRGVVLAQPCIKHRDKFGTQSWTKTLTG</sequence>
<dbReference type="EMBL" id="JARJCM010000239">
    <property type="protein sequence ID" value="KAJ7021192.1"/>
    <property type="molecule type" value="Genomic_DNA"/>
</dbReference>
<proteinExistence type="predicted"/>
<organism evidence="2 3">
    <name type="scientific">Mycena alexandri</name>
    <dbReference type="NCBI Taxonomy" id="1745969"/>
    <lineage>
        <taxon>Eukaryota</taxon>
        <taxon>Fungi</taxon>
        <taxon>Dikarya</taxon>
        <taxon>Basidiomycota</taxon>
        <taxon>Agaricomycotina</taxon>
        <taxon>Agaricomycetes</taxon>
        <taxon>Agaricomycetidae</taxon>
        <taxon>Agaricales</taxon>
        <taxon>Marasmiineae</taxon>
        <taxon>Mycenaceae</taxon>
        <taxon>Mycena</taxon>
    </lineage>
</organism>
<feature type="compositionally biased region" description="Pro residues" evidence="1">
    <location>
        <begin position="31"/>
        <end position="50"/>
    </location>
</feature>
<feature type="compositionally biased region" description="Polar residues" evidence="1">
    <location>
        <begin position="58"/>
        <end position="67"/>
    </location>
</feature>
<keyword evidence="3" id="KW-1185">Reference proteome</keyword>
<evidence type="ECO:0000313" key="3">
    <source>
        <dbReference type="Proteomes" id="UP001218188"/>
    </source>
</evidence>
<gene>
    <name evidence="2" type="ORF">C8F04DRAFT_1195728</name>
</gene>